<feature type="compositionally biased region" description="Polar residues" evidence="1">
    <location>
        <begin position="453"/>
        <end position="469"/>
    </location>
</feature>
<accession>A0A6P5RAJ8</accession>
<dbReference type="SUPFAM" id="SSF52058">
    <property type="entry name" value="L domain-like"/>
    <property type="match status" value="1"/>
</dbReference>
<sequence length="719" mass="82687">MITIEWGRILMHDLLANLGKDIARKESPNDPGQHSRLWFYEDVKQVLTESTGTRNIKGIMVKLPEPTEITLNPECFRNMVNLQIFINRNASLRGHINYLPNALRWIDCGGYQLQSLPPNFLGERLVMFNMPHSNIRQLERLKHLPNLTSLNLRGCQFLEKIPDLSGIPNIEHLILSDCTHLVEIDDSVGLLDKLVVLRLDGCVKLTRFGTRLRLKSLKKLFLMGCKRLESFPEIEVEMKSLWALNMTGSGIRELPLSIAYLTGLRHLILGGCFNRTRLEISLKLQLLYCWSTLRVLNLSGNNFVTLPECIRKFVSLYELYLLDCKSLLEIPQEVFPPRVGRVFLDNCTSLEKVPKLPLSSEVEFKHLSLINCVRLRGCDITENVFLDQVSVSLFFLVRKWDFINKPKQPPKRNQTKEKVPDRQDEQRKQTKSKLQLAITRMSQSCSKRRHLQEASNQTKDQVSSHPQSQFKITLPGDEVPKWFSCCKEATLVKDEYTSRVARCEVCFEIPPNLDWETLRLVLCVVNKGKLSVDRGRADTYVHINRKMVQLTHMKPKETHVALECITLLNLSIVRTHEAHQLIPLHVGEELTWLQQGNMCQIIFEFYDMPTPVKILCGVHLLGHQVADVTVDPGRRQWLLPDAMAVDDDIHDDQHQDNELLSLPSASETSLGKRPRLSDFMALDVDHRANVVDVGYHEAQRGEANHPKRRHTDFNEEPKQ</sequence>
<dbReference type="PANTHER" id="PTHR11017:SF587">
    <property type="entry name" value="NB-ARC DOMAIN PROTEIN"/>
    <property type="match status" value="1"/>
</dbReference>
<dbReference type="GeneID" id="110746060"/>
<name>A0A6P5RAJ8_PRUAV</name>
<gene>
    <name evidence="3" type="primary">LOC110746060</name>
</gene>
<evidence type="ECO:0000313" key="2">
    <source>
        <dbReference type="Proteomes" id="UP000515124"/>
    </source>
</evidence>
<organism evidence="2 3">
    <name type="scientific">Prunus avium</name>
    <name type="common">Cherry</name>
    <name type="synonym">Cerasus avium</name>
    <dbReference type="NCBI Taxonomy" id="42229"/>
    <lineage>
        <taxon>Eukaryota</taxon>
        <taxon>Viridiplantae</taxon>
        <taxon>Streptophyta</taxon>
        <taxon>Embryophyta</taxon>
        <taxon>Tracheophyta</taxon>
        <taxon>Spermatophyta</taxon>
        <taxon>Magnoliopsida</taxon>
        <taxon>eudicotyledons</taxon>
        <taxon>Gunneridae</taxon>
        <taxon>Pentapetalae</taxon>
        <taxon>rosids</taxon>
        <taxon>fabids</taxon>
        <taxon>Rosales</taxon>
        <taxon>Rosaceae</taxon>
        <taxon>Amygdaloideae</taxon>
        <taxon>Amygdaleae</taxon>
        <taxon>Prunus</taxon>
    </lineage>
</organism>
<feature type="region of interest" description="Disordered" evidence="1">
    <location>
        <begin position="695"/>
        <end position="719"/>
    </location>
</feature>
<feature type="region of interest" description="Disordered" evidence="1">
    <location>
        <begin position="406"/>
        <end position="469"/>
    </location>
</feature>
<reference evidence="3" key="1">
    <citation type="submission" date="2025-08" db="UniProtKB">
        <authorList>
            <consortium name="RefSeq"/>
        </authorList>
    </citation>
    <scope>IDENTIFICATION</scope>
</reference>
<feature type="compositionally biased region" description="Basic and acidic residues" evidence="1">
    <location>
        <begin position="414"/>
        <end position="428"/>
    </location>
</feature>
<dbReference type="InterPro" id="IPR032675">
    <property type="entry name" value="LRR_dom_sf"/>
</dbReference>
<dbReference type="AlphaFoldDB" id="A0A6P5RAJ8"/>
<dbReference type="PANTHER" id="PTHR11017">
    <property type="entry name" value="LEUCINE-RICH REPEAT-CONTAINING PROTEIN"/>
    <property type="match status" value="1"/>
</dbReference>
<proteinExistence type="predicted"/>
<dbReference type="Gene3D" id="3.80.10.10">
    <property type="entry name" value="Ribonuclease Inhibitor"/>
    <property type="match status" value="2"/>
</dbReference>
<dbReference type="InterPro" id="IPR044974">
    <property type="entry name" value="Disease_R_plants"/>
</dbReference>
<dbReference type="GO" id="GO:0006952">
    <property type="term" value="P:defense response"/>
    <property type="evidence" value="ECO:0007669"/>
    <property type="project" value="InterPro"/>
</dbReference>
<dbReference type="KEGG" id="pavi:110746060"/>
<evidence type="ECO:0000256" key="1">
    <source>
        <dbReference type="SAM" id="MobiDB-lite"/>
    </source>
</evidence>
<dbReference type="Proteomes" id="UP000515124">
    <property type="component" value="Unplaced"/>
</dbReference>
<dbReference type="RefSeq" id="XP_021801950.1">
    <property type="nucleotide sequence ID" value="XM_021946258.1"/>
</dbReference>
<protein>
    <submittedName>
        <fullName evidence="3">Disease resistance protein RPS4-like</fullName>
    </submittedName>
</protein>
<keyword evidence="2" id="KW-1185">Reference proteome</keyword>
<evidence type="ECO:0000313" key="3">
    <source>
        <dbReference type="RefSeq" id="XP_021801950.1"/>
    </source>
</evidence>